<dbReference type="Proteomes" id="UP000261600">
    <property type="component" value="Unplaced"/>
</dbReference>
<dbReference type="Ensembl" id="ENSMALT00000011933.1">
    <property type="protein sequence ID" value="ENSMALP00000011684.1"/>
    <property type="gene ID" value="ENSMALG00000008314.1"/>
</dbReference>
<feature type="domain" description="BZIP" evidence="7">
    <location>
        <begin position="40"/>
        <end position="90"/>
    </location>
</feature>
<dbReference type="GO" id="GO:0007623">
    <property type="term" value="P:circadian rhythm"/>
    <property type="evidence" value="ECO:0007669"/>
    <property type="project" value="TreeGrafter"/>
</dbReference>
<dbReference type="PANTHER" id="PTHR15284:SF0">
    <property type="entry name" value="GH23983P"/>
    <property type="match status" value="1"/>
</dbReference>
<dbReference type="GO" id="GO:0005634">
    <property type="term" value="C:nucleus"/>
    <property type="evidence" value="ECO:0007669"/>
    <property type="project" value="TreeGrafter"/>
</dbReference>
<accession>A0A3Q3J0S9</accession>
<dbReference type="PROSITE" id="PS00036">
    <property type="entry name" value="BZIP_BASIC"/>
    <property type="match status" value="1"/>
</dbReference>
<dbReference type="InterPro" id="IPR004827">
    <property type="entry name" value="bZIP"/>
</dbReference>
<sequence length="264" mass="29968">MESLSSFHGGQDSHVLQVGNKLLLKGRRRKREFIPKERKDALYWEKRHKNNEAAKRSREKKKMNDFALETHLMALKEENARLSAELLAIKLHFGLVHAATYTDHQSSQLQQRVHGCMLPVSAPSTQHQSLQKDYYWGNRHSSLMSSQQVSQPLLVPTYALHTMTGYSYLNTSSNPTPGLLSPLVVPRNLLPTQSYRPAASPLKPTQSYRQAASPLKPIPKRATSDEKEEQQVPGVLSLSCAAPPRRITAKRDRDYSPPRQYMFS</sequence>
<dbReference type="AlphaFoldDB" id="A0A3Q3J0S9"/>
<keyword evidence="2" id="KW-0805">Transcription regulation</keyword>
<protein>
    <recommendedName>
        <fullName evidence="7">BZIP domain-containing protein</fullName>
    </recommendedName>
</protein>
<evidence type="ECO:0000256" key="5">
    <source>
        <dbReference type="ARBA" id="ARBA00023242"/>
    </source>
</evidence>
<keyword evidence="4" id="KW-0804">Transcription</keyword>
<evidence type="ECO:0000259" key="7">
    <source>
        <dbReference type="PROSITE" id="PS50217"/>
    </source>
</evidence>
<feature type="region of interest" description="Disordered" evidence="6">
    <location>
        <begin position="195"/>
        <end position="264"/>
    </location>
</feature>
<dbReference type="GO" id="GO:0003677">
    <property type="term" value="F:DNA binding"/>
    <property type="evidence" value="ECO:0007669"/>
    <property type="project" value="UniProtKB-KW"/>
</dbReference>
<evidence type="ECO:0000256" key="2">
    <source>
        <dbReference type="ARBA" id="ARBA00023015"/>
    </source>
</evidence>
<evidence type="ECO:0000256" key="4">
    <source>
        <dbReference type="ARBA" id="ARBA00023163"/>
    </source>
</evidence>
<dbReference type="PANTHER" id="PTHR15284">
    <property type="entry name" value="NUCLEAR FACTOR INTERLEUKIN-3-REGULATED PROTEIN"/>
    <property type="match status" value="1"/>
</dbReference>
<dbReference type="CDD" id="cd14694">
    <property type="entry name" value="bZIP_NFIL3"/>
    <property type="match status" value="1"/>
</dbReference>
<name>A0A3Q3J0S9_MONAL</name>
<dbReference type="FunFam" id="1.20.5.170:FF:000025">
    <property type="entry name" value="nuclear factor interleukin-3-regulated protein-like"/>
    <property type="match status" value="1"/>
</dbReference>
<dbReference type="InterPro" id="IPR047229">
    <property type="entry name" value="NFIL3-like"/>
</dbReference>
<evidence type="ECO:0000256" key="3">
    <source>
        <dbReference type="ARBA" id="ARBA00023125"/>
    </source>
</evidence>
<dbReference type="SMART" id="SM00338">
    <property type="entry name" value="BRLZ"/>
    <property type="match status" value="1"/>
</dbReference>
<evidence type="ECO:0000313" key="8">
    <source>
        <dbReference type="Ensembl" id="ENSMALP00000011684.1"/>
    </source>
</evidence>
<evidence type="ECO:0000256" key="1">
    <source>
        <dbReference type="ARBA" id="ARBA00006079"/>
    </source>
</evidence>
<evidence type="ECO:0000256" key="6">
    <source>
        <dbReference type="SAM" id="MobiDB-lite"/>
    </source>
</evidence>
<proteinExistence type="inferred from homology"/>
<keyword evidence="5" id="KW-0539">Nucleus</keyword>
<organism evidence="8 9">
    <name type="scientific">Monopterus albus</name>
    <name type="common">Swamp eel</name>
    <dbReference type="NCBI Taxonomy" id="43700"/>
    <lineage>
        <taxon>Eukaryota</taxon>
        <taxon>Metazoa</taxon>
        <taxon>Chordata</taxon>
        <taxon>Craniata</taxon>
        <taxon>Vertebrata</taxon>
        <taxon>Euteleostomi</taxon>
        <taxon>Actinopterygii</taxon>
        <taxon>Neopterygii</taxon>
        <taxon>Teleostei</taxon>
        <taxon>Neoteleostei</taxon>
        <taxon>Acanthomorphata</taxon>
        <taxon>Anabantaria</taxon>
        <taxon>Synbranchiformes</taxon>
        <taxon>Synbranchidae</taxon>
        <taxon>Monopterus</taxon>
    </lineage>
</organism>
<keyword evidence="9" id="KW-1185">Reference proteome</keyword>
<dbReference type="GO" id="GO:0003700">
    <property type="term" value="F:DNA-binding transcription factor activity"/>
    <property type="evidence" value="ECO:0007669"/>
    <property type="project" value="InterPro"/>
</dbReference>
<dbReference type="Gene3D" id="1.20.5.170">
    <property type="match status" value="1"/>
</dbReference>
<evidence type="ECO:0000313" key="9">
    <source>
        <dbReference type="Proteomes" id="UP000261600"/>
    </source>
</evidence>
<dbReference type="Pfam" id="PF07716">
    <property type="entry name" value="bZIP_2"/>
    <property type="match status" value="1"/>
</dbReference>
<dbReference type="SUPFAM" id="SSF57959">
    <property type="entry name" value="Leucine zipper domain"/>
    <property type="match status" value="1"/>
</dbReference>
<comment type="similarity">
    <text evidence="1">Belongs to the bZIP family. NFIL3 subfamily.</text>
</comment>
<dbReference type="PROSITE" id="PS50217">
    <property type="entry name" value="BZIP"/>
    <property type="match status" value="1"/>
</dbReference>
<reference evidence="8" key="2">
    <citation type="submission" date="2025-09" db="UniProtKB">
        <authorList>
            <consortium name="Ensembl"/>
        </authorList>
    </citation>
    <scope>IDENTIFICATION</scope>
</reference>
<dbReference type="InterPro" id="IPR047106">
    <property type="entry name" value="NFIL3-like_bZIP"/>
</dbReference>
<keyword evidence="3" id="KW-0238">DNA-binding</keyword>
<reference evidence="8" key="1">
    <citation type="submission" date="2025-08" db="UniProtKB">
        <authorList>
            <consortium name="Ensembl"/>
        </authorList>
    </citation>
    <scope>IDENTIFICATION</scope>
</reference>
<dbReference type="InterPro" id="IPR046347">
    <property type="entry name" value="bZIP_sf"/>
</dbReference>
<dbReference type="STRING" id="43700.ENSMALP00000011684"/>